<dbReference type="PROSITE" id="PS51450">
    <property type="entry name" value="LRR"/>
    <property type="match status" value="1"/>
</dbReference>
<evidence type="ECO:0000256" key="2">
    <source>
        <dbReference type="ARBA" id="ARBA00022737"/>
    </source>
</evidence>
<dbReference type="Proteomes" id="UP000824890">
    <property type="component" value="Unassembled WGS sequence"/>
</dbReference>
<dbReference type="Pfam" id="PF00560">
    <property type="entry name" value="LRR_1"/>
    <property type="match status" value="3"/>
</dbReference>
<feature type="domain" description="Disease resistance R13L4/SHOC-2-like LRR" evidence="3">
    <location>
        <begin position="78"/>
        <end position="188"/>
    </location>
</feature>
<sequence length="604" mass="66294">MESGAITRQARSLSYQLPSGCLSGTLNPNSSLFRFHHLRYLKSLLQQLHLLFVPFRTRKSQQTRDLSRNELVGSFLNILSLTKLSFLDLSNNHFSVLEPTSSLFGLNHLRYLDLTLNSFTSSSLPSSLGNLNKLEILALSSNGFIGQVPSSFSNLSMLTLLYLDKNEITGGFPLIWNLASLSILDLSNPIKVPEPFASSRLEVLFLGDNLFEGKILKPISKLATLEYLDLSFLNISYPIDVRLFFTLKSLLRLDLSGNSLLATSISSSSKVTMNVEERFLFHHSLSTHALSVRNNGFTGDIPLSICNLPSLVVLDLSYNNFTGSIPHKLTDLNLRMNNLEGSLPDMFHVGTSLRALDVGYNKITEETCKVSTELFLATSLPFGQTDYMVLYLHLIMVLSRFLSCGSIHGTEQSPHISGNRFEGQIPGSIGLLKTLIALNLSNNAFSGHIPLSLANATELESLDLSGNQLSGTIPIGLGSLSFLAFINVSHYQLKGEIPQGTQIIGQHKSSFEGNAGLCGLPLQETCFAPPPQQHIEEDKEEEEEVLSWKAVVIGFGPGLLLGLVSVLADDILKNVEFDALCIVYNKFHSVVAFLPTVATVFSPK</sequence>
<dbReference type="InterPro" id="IPR001611">
    <property type="entry name" value="Leu-rich_rpt"/>
</dbReference>
<dbReference type="InterPro" id="IPR003591">
    <property type="entry name" value="Leu-rich_rpt_typical-subtyp"/>
</dbReference>
<keyword evidence="2" id="KW-0677">Repeat</keyword>
<dbReference type="Pfam" id="PF23598">
    <property type="entry name" value="LRR_14"/>
    <property type="match status" value="1"/>
</dbReference>
<dbReference type="Gene3D" id="3.80.10.10">
    <property type="entry name" value="Ribonuclease Inhibitor"/>
    <property type="match status" value="3"/>
</dbReference>
<name>A0ABQ8A2G3_BRANA</name>
<keyword evidence="5" id="KW-1185">Reference proteome</keyword>
<evidence type="ECO:0000256" key="1">
    <source>
        <dbReference type="ARBA" id="ARBA00022614"/>
    </source>
</evidence>
<reference evidence="4 5" key="1">
    <citation type="submission" date="2021-05" db="EMBL/GenBank/DDBJ databases">
        <title>Genome Assembly of Synthetic Allotetraploid Brassica napus Reveals Homoeologous Exchanges between Subgenomes.</title>
        <authorList>
            <person name="Davis J.T."/>
        </authorList>
    </citation>
    <scope>NUCLEOTIDE SEQUENCE [LARGE SCALE GENOMIC DNA]</scope>
    <source>
        <strain evidence="5">cv. Da-Ae</strain>
        <tissue evidence="4">Seedling</tissue>
    </source>
</reference>
<evidence type="ECO:0000259" key="3">
    <source>
        <dbReference type="Pfam" id="PF23598"/>
    </source>
</evidence>
<keyword evidence="1" id="KW-0433">Leucine-rich repeat</keyword>
<protein>
    <recommendedName>
        <fullName evidence="3">Disease resistance R13L4/SHOC-2-like LRR domain-containing protein</fullName>
    </recommendedName>
</protein>
<dbReference type="PANTHER" id="PTHR48065">
    <property type="entry name" value="OS10G0469600 PROTEIN"/>
    <property type="match status" value="1"/>
</dbReference>
<feature type="non-terminal residue" evidence="4">
    <location>
        <position position="604"/>
    </location>
</feature>
<dbReference type="SMART" id="SM00369">
    <property type="entry name" value="LRR_TYP"/>
    <property type="match status" value="5"/>
</dbReference>
<gene>
    <name evidence="4" type="ORF">HID58_062788</name>
</gene>
<organism evidence="4 5">
    <name type="scientific">Brassica napus</name>
    <name type="common">Rape</name>
    <dbReference type="NCBI Taxonomy" id="3708"/>
    <lineage>
        <taxon>Eukaryota</taxon>
        <taxon>Viridiplantae</taxon>
        <taxon>Streptophyta</taxon>
        <taxon>Embryophyta</taxon>
        <taxon>Tracheophyta</taxon>
        <taxon>Spermatophyta</taxon>
        <taxon>Magnoliopsida</taxon>
        <taxon>eudicotyledons</taxon>
        <taxon>Gunneridae</taxon>
        <taxon>Pentapetalae</taxon>
        <taxon>rosids</taxon>
        <taxon>malvids</taxon>
        <taxon>Brassicales</taxon>
        <taxon>Brassicaceae</taxon>
        <taxon>Brassiceae</taxon>
        <taxon>Brassica</taxon>
    </lineage>
</organism>
<evidence type="ECO:0000313" key="5">
    <source>
        <dbReference type="Proteomes" id="UP000824890"/>
    </source>
</evidence>
<evidence type="ECO:0000313" key="4">
    <source>
        <dbReference type="EMBL" id="KAH0886692.1"/>
    </source>
</evidence>
<proteinExistence type="predicted"/>
<dbReference type="SUPFAM" id="SSF52058">
    <property type="entry name" value="L domain-like"/>
    <property type="match status" value="1"/>
</dbReference>
<dbReference type="EMBL" id="JAGKQM010000014">
    <property type="protein sequence ID" value="KAH0886692.1"/>
    <property type="molecule type" value="Genomic_DNA"/>
</dbReference>
<comment type="caution">
    <text evidence="4">The sequence shown here is derived from an EMBL/GenBank/DDBJ whole genome shotgun (WGS) entry which is preliminary data.</text>
</comment>
<dbReference type="InterPro" id="IPR032675">
    <property type="entry name" value="LRR_dom_sf"/>
</dbReference>
<accession>A0ABQ8A2G3</accession>
<dbReference type="InterPro" id="IPR055414">
    <property type="entry name" value="LRR_R13L4/SHOC2-like"/>
</dbReference>